<evidence type="ECO:0000256" key="5">
    <source>
        <dbReference type="ARBA" id="ARBA00022679"/>
    </source>
</evidence>
<dbReference type="InterPro" id="IPR002695">
    <property type="entry name" value="PurH-like"/>
</dbReference>
<protein>
    <recommendedName>
        <fullName evidence="11">Bifunctional purine biosynthesis protein PurH</fullName>
    </recommendedName>
    <domain>
        <recommendedName>
            <fullName evidence="11">Phosphoribosylaminoimidazolecarboxamide formyltransferase</fullName>
            <ecNumber evidence="11">2.1.2.3</ecNumber>
        </recommendedName>
        <alternativeName>
            <fullName evidence="11">AICAR transformylase</fullName>
        </alternativeName>
    </domain>
    <domain>
        <recommendedName>
            <fullName evidence="11">IMP cyclohydrolase</fullName>
            <ecNumber evidence="11">3.5.4.10</ecNumber>
        </recommendedName>
        <alternativeName>
            <fullName evidence="11">ATIC</fullName>
        </alternativeName>
        <alternativeName>
            <fullName evidence="11">IMP synthase</fullName>
        </alternativeName>
        <alternativeName>
            <fullName evidence="11">Inosinicase</fullName>
        </alternativeName>
    </domain>
</protein>
<comment type="function">
    <text evidence="12">Catalyzes the transfer of a formyl group from 10-formyltetrahydrofolate to 5-phospho-ribosyl-glycinamide (GAR), producing 5-phospho-ribosyl-N-formylglycinamide (FGAR) and tetrahydrofolate.</text>
</comment>
<evidence type="ECO:0000256" key="12">
    <source>
        <dbReference type="HAMAP-Rule" id="MF_01930"/>
    </source>
</evidence>
<dbReference type="FunFam" id="3.40.50.170:FF:000008">
    <property type="entry name" value="Phosphoribosylglycinamide formyltransferase"/>
    <property type="match status" value="1"/>
</dbReference>
<dbReference type="AlphaFoldDB" id="A0A927R4I5"/>
<dbReference type="Gene3D" id="3.40.50.170">
    <property type="entry name" value="Formyl transferase, N-terminal domain"/>
    <property type="match status" value="1"/>
</dbReference>
<dbReference type="SMART" id="SM00798">
    <property type="entry name" value="AICARFT_IMPCHas"/>
    <property type="match status" value="1"/>
</dbReference>
<feature type="binding site" evidence="12">
    <location>
        <begin position="96"/>
        <end position="99"/>
    </location>
    <ligand>
        <name>(6R)-10-formyltetrahydrofolate</name>
        <dbReference type="ChEBI" id="CHEBI:195366"/>
    </ligand>
</feature>
<evidence type="ECO:0000256" key="3">
    <source>
        <dbReference type="ARBA" id="ARBA00005054"/>
    </source>
</evidence>
<dbReference type="InterPro" id="IPR001555">
    <property type="entry name" value="GART_AS"/>
</dbReference>
<dbReference type="Proteomes" id="UP000649753">
    <property type="component" value="Unassembled WGS sequence"/>
</dbReference>
<keyword evidence="8 11" id="KW-0511">Multifunctional enzyme</keyword>
<keyword evidence="15" id="KW-1185">Reference proteome</keyword>
<dbReference type="InterPro" id="IPR036914">
    <property type="entry name" value="MGS-like_dom_sf"/>
</dbReference>
<dbReference type="InterPro" id="IPR016193">
    <property type="entry name" value="Cytidine_deaminase-like"/>
</dbReference>
<evidence type="ECO:0000256" key="8">
    <source>
        <dbReference type="ARBA" id="ARBA00023268"/>
    </source>
</evidence>
<dbReference type="NCBIfam" id="TIGR00355">
    <property type="entry name" value="purH"/>
    <property type="match status" value="1"/>
</dbReference>
<dbReference type="FunFam" id="3.40.140.20:FF:000002">
    <property type="entry name" value="Bifunctional purine biosynthesis protein PurH"/>
    <property type="match status" value="1"/>
</dbReference>
<dbReference type="InterPro" id="IPR004607">
    <property type="entry name" value="GART"/>
</dbReference>
<comment type="catalytic activity">
    <reaction evidence="12">
        <text>N(1)-(5-phospho-beta-D-ribosyl)glycinamide + (6R)-10-formyltetrahydrofolate = N(2)-formyl-N(1)-(5-phospho-beta-D-ribosyl)glycinamide + (6S)-5,6,7,8-tetrahydrofolate + H(+)</text>
        <dbReference type="Rhea" id="RHEA:15053"/>
        <dbReference type="ChEBI" id="CHEBI:15378"/>
        <dbReference type="ChEBI" id="CHEBI:57453"/>
        <dbReference type="ChEBI" id="CHEBI:143788"/>
        <dbReference type="ChEBI" id="CHEBI:147286"/>
        <dbReference type="ChEBI" id="CHEBI:195366"/>
        <dbReference type="EC" id="2.1.2.2"/>
    </reaction>
</comment>
<dbReference type="PANTHER" id="PTHR11692:SF0">
    <property type="entry name" value="BIFUNCTIONAL PURINE BIOSYNTHESIS PROTEIN ATIC"/>
    <property type="match status" value="1"/>
</dbReference>
<evidence type="ECO:0000256" key="2">
    <source>
        <dbReference type="ARBA" id="ARBA00004954"/>
    </source>
</evidence>
<evidence type="ECO:0000256" key="6">
    <source>
        <dbReference type="ARBA" id="ARBA00022755"/>
    </source>
</evidence>
<sequence length="732" mass="76395">MTEPVSAARIVVLVSGSGSNLQALLDACADPAYGVRVVAVGADRDGIAGLDRATAAGVPVFVDSVAAYPSREDWDRALTAHVAEHQPDLVVSAGFLKLVGAHFLAAFGDRYVNTHNSLLPAFPGMHGPRDALGYGVKLAGATLFFVDAGVDTGPIIAQVAVPVLGDDDEETLTERIKVAERRQLVTQVGRLLREGWTITGRKVTIGVSDRSSTADGRRPIRRALVSVYDKTGLVELAQALHAAGVEIVSTGSTAGTIEGAGVPVTPVEALTGFPETLDGRVKTLHPKVHAGLLADLRLDSHASQLDELGIAPFDLLVSNLYPFTETVASGADEDQCIEQIDIGGPAMVRAAAKNHASVAVVTSVSAYPSVLAALADGGFSHGQRRALAARAFADIAEYDVAVANWFAVRSGPDDQEWPPFAGLALHATTGLRYGENPHQQAALYTDPSAPAGLAQAEQLHGKEMSYNNYVDADAAWRAANDFADVPAVAIIKHANPCGIAVGADVAEAHRKAHACDPVSAYGGVIAVNRPVSVELAGQVAEIFTEVVVAPDFEPGAVDVLAGKKNIRLLRAPAWAPLPAEWRQVSGGVLVQMADRVDAPGDDPAAWTLVAGEPADEAVRRDLAFAWRAVRAVKSNAILLAADGATVGVGMGQVNRVDSAHLAVSRAGADRARGSVAASDAFFPFPDGLKVLTDAGVRAVVQPGGSVRDDEVVAAAREAGITMYFTGTRHFFH</sequence>
<comment type="domain">
    <text evidence="11">The IMP cyclohydrolase activity resides in the N-terminal region.</text>
</comment>
<evidence type="ECO:0000256" key="7">
    <source>
        <dbReference type="ARBA" id="ARBA00022801"/>
    </source>
</evidence>
<dbReference type="HAMAP" id="MF_00139">
    <property type="entry name" value="PurH"/>
    <property type="match status" value="1"/>
</dbReference>
<dbReference type="SUPFAM" id="SSF52335">
    <property type="entry name" value="Methylglyoxal synthase-like"/>
    <property type="match status" value="1"/>
</dbReference>
<organism evidence="14 15">
    <name type="scientific">Plantactinospora soyae</name>
    <dbReference type="NCBI Taxonomy" id="1544732"/>
    <lineage>
        <taxon>Bacteria</taxon>
        <taxon>Bacillati</taxon>
        <taxon>Actinomycetota</taxon>
        <taxon>Actinomycetes</taxon>
        <taxon>Micromonosporales</taxon>
        <taxon>Micromonosporaceae</taxon>
        <taxon>Plantactinospora</taxon>
    </lineage>
</organism>
<dbReference type="NCBIfam" id="TIGR00639">
    <property type="entry name" value="PurN"/>
    <property type="match status" value="1"/>
</dbReference>
<dbReference type="CDD" id="cd08645">
    <property type="entry name" value="FMT_core_GART"/>
    <property type="match status" value="1"/>
</dbReference>
<gene>
    <name evidence="12" type="primary">purN</name>
    <name evidence="11" type="synonym">purH</name>
    <name evidence="14" type="ORF">H4W31_000649</name>
</gene>
<comment type="pathway">
    <text evidence="1 11">Purine metabolism; IMP biosynthesis via de novo pathway; IMP from 5-formamido-1-(5-phospho-D-ribosyl)imidazole-4-carboxamide: step 1/1.</text>
</comment>
<dbReference type="PANTHER" id="PTHR11692">
    <property type="entry name" value="BIFUNCTIONAL PURINE BIOSYNTHESIS PROTEIN PURH"/>
    <property type="match status" value="1"/>
</dbReference>
<accession>A0A927R4I5</accession>
<keyword evidence="7 11" id="KW-0378">Hydrolase</keyword>
<dbReference type="Pfam" id="PF01808">
    <property type="entry name" value="AICARFT_IMPCHas"/>
    <property type="match status" value="1"/>
</dbReference>
<evidence type="ECO:0000259" key="13">
    <source>
        <dbReference type="PROSITE" id="PS51855"/>
    </source>
</evidence>
<dbReference type="PROSITE" id="PS51855">
    <property type="entry name" value="MGS"/>
    <property type="match status" value="1"/>
</dbReference>
<dbReference type="InterPro" id="IPR011607">
    <property type="entry name" value="MGS-like_dom"/>
</dbReference>
<dbReference type="EMBL" id="JADBEB010000001">
    <property type="protein sequence ID" value="MBE1485011.1"/>
    <property type="molecule type" value="Genomic_DNA"/>
</dbReference>
<feature type="binding site" evidence="12">
    <location>
        <begin position="18"/>
        <end position="20"/>
    </location>
    <ligand>
        <name>N(1)-(5-phospho-beta-D-ribosyl)glycinamide</name>
        <dbReference type="ChEBI" id="CHEBI:143788"/>
    </ligand>
</feature>
<comment type="similarity">
    <text evidence="4 11">Belongs to the PurH family.</text>
</comment>
<evidence type="ECO:0000313" key="14">
    <source>
        <dbReference type="EMBL" id="MBE1485011.1"/>
    </source>
</evidence>
<reference evidence="14" key="1">
    <citation type="submission" date="2020-10" db="EMBL/GenBank/DDBJ databases">
        <title>Sequencing the genomes of 1000 actinobacteria strains.</title>
        <authorList>
            <person name="Klenk H.-P."/>
        </authorList>
    </citation>
    <scope>NUCLEOTIDE SEQUENCE</scope>
    <source>
        <strain evidence="14">DSM 46832</strain>
    </source>
</reference>
<dbReference type="RefSeq" id="WP_318782996.1">
    <property type="nucleotide sequence ID" value="NZ_JADBEB010000001.1"/>
</dbReference>
<dbReference type="CDD" id="cd01421">
    <property type="entry name" value="IMPCH"/>
    <property type="match status" value="1"/>
</dbReference>
<dbReference type="InterPro" id="IPR036477">
    <property type="entry name" value="Formyl_transf_N_sf"/>
</dbReference>
<comment type="catalytic activity">
    <reaction evidence="9 11">
        <text>(6R)-10-formyltetrahydrofolate + 5-amino-1-(5-phospho-beta-D-ribosyl)imidazole-4-carboxamide = 5-formamido-1-(5-phospho-D-ribosyl)imidazole-4-carboxamide + (6S)-5,6,7,8-tetrahydrofolate</text>
        <dbReference type="Rhea" id="RHEA:22192"/>
        <dbReference type="ChEBI" id="CHEBI:57453"/>
        <dbReference type="ChEBI" id="CHEBI:58467"/>
        <dbReference type="ChEBI" id="CHEBI:58475"/>
        <dbReference type="ChEBI" id="CHEBI:195366"/>
        <dbReference type="EC" id="2.1.2.3"/>
    </reaction>
</comment>
<feature type="binding site" evidence="12">
    <location>
        <position position="71"/>
    </location>
    <ligand>
        <name>(6R)-10-formyltetrahydrofolate</name>
        <dbReference type="ChEBI" id="CHEBI:195366"/>
    </ligand>
</feature>
<dbReference type="EC" id="3.5.4.10" evidence="11"/>
<dbReference type="NCBIfam" id="NF002049">
    <property type="entry name" value="PRK00881.1"/>
    <property type="match status" value="1"/>
</dbReference>
<dbReference type="InterPro" id="IPR002376">
    <property type="entry name" value="Formyl_transf_N"/>
</dbReference>
<comment type="catalytic activity">
    <reaction evidence="10 11">
        <text>IMP + H2O = 5-formamido-1-(5-phospho-D-ribosyl)imidazole-4-carboxamide</text>
        <dbReference type="Rhea" id="RHEA:18445"/>
        <dbReference type="ChEBI" id="CHEBI:15377"/>
        <dbReference type="ChEBI" id="CHEBI:58053"/>
        <dbReference type="ChEBI" id="CHEBI:58467"/>
        <dbReference type="EC" id="3.5.4.10"/>
    </reaction>
</comment>
<dbReference type="FunFam" id="3.40.140.20:FF:000001">
    <property type="entry name" value="Bifunctional purine biosynthesis protein PurH"/>
    <property type="match status" value="1"/>
</dbReference>
<dbReference type="FunFam" id="3.40.50.1380:FF:000001">
    <property type="entry name" value="Bifunctional purine biosynthesis protein PurH"/>
    <property type="match status" value="1"/>
</dbReference>
<feature type="site" description="Raises pKa of active site His" evidence="12">
    <location>
        <position position="151"/>
    </location>
</feature>
<evidence type="ECO:0000313" key="15">
    <source>
        <dbReference type="Proteomes" id="UP000649753"/>
    </source>
</evidence>
<dbReference type="GO" id="GO:0004643">
    <property type="term" value="F:phosphoribosylaminoimidazolecarboxamide formyltransferase activity"/>
    <property type="evidence" value="ECO:0007669"/>
    <property type="project" value="UniProtKB-UniRule"/>
</dbReference>
<dbReference type="GO" id="GO:0005829">
    <property type="term" value="C:cytosol"/>
    <property type="evidence" value="ECO:0007669"/>
    <property type="project" value="TreeGrafter"/>
</dbReference>
<feature type="binding site" evidence="12">
    <location>
        <position position="113"/>
    </location>
    <ligand>
        <name>(6R)-10-formyltetrahydrofolate</name>
        <dbReference type="ChEBI" id="CHEBI:195366"/>
    </ligand>
</feature>
<comment type="caution">
    <text evidence="14">The sequence shown here is derived from an EMBL/GenBank/DDBJ whole genome shotgun (WGS) entry which is preliminary data.</text>
</comment>
<evidence type="ECO:0000256" key="9">
    <source>
        <dbReference type="ARBA" id="ARBA00050488"/>
    </source>
</evidence>
<dbReference type="Gene3D" id="3.40.140.20">
    <property type="match status" value="2"/>
</dbReference>
<dbReference type="EC" id="2.1.2.3" evidence="11"/>
<dbReference type="GO" id="GO:0003937">
    <property type="term" value="F:IMP cyclohydrolase activity"/>
    <property type="evidence" value="ECO:0007669"/>
    <property type="project" value="UniProtKB-UniRule"/>
</dbReference>
<dbReference type="Pfam" id="PF00551">
    <property type="entry name" value="Formyl_trans_N"/>
    <property type="match status" value="1"/>
</dbReference>
<dbReference type="GO" id="GO:0006189">
    <property type="term" value="P:'de novo' IMP biosynthetic process"/>
    <property type="evidence" value="ECO:0007669"/>
    <property type="project" value="UniProtKB-UniRule"/>
</dbReference>
<dbReference type="SUPFAM" id="SSF53328">
    <property type="entry name" value="Formyltransferase"/>
    <property type="match status" value="1"/>
</dbReference>
<evidence type="ECO:0000256" key="10">
    <source>
        <dbReference type="ARBA" id="ARBA00050687"/>
    </source>
</evidence>
<feature type="domain" description="MGS-like" evidence="13">
    <location>
        <begin position="214"/>
        <end position="362"/>
    </location>
</feature>
<dbReference type="GO" id="GO:0004644">
    <property type="term" value="F:phosphoribosylglycinamide formyltransferase activity"/>
    <property type="evidence" value="ECO:0007669"/>
    <property type="project" value="UniProtKB-UniRule"/>
</dbReference>
<keyword evidence="5 11" id="KW-0808">Transferase</keyword>
<dbReference type="InterPro" id="IPR024051">
    <property type="entry name" value="AICAR_Tfase_dup_dom_sf"/>
</dbReference>
<proteinExistence type="inferred from homology"/>
<comment type="pathway">
    <text evidence="2 11">Purine metabolism; IMP biosynthesis via de novo pathway; 5-formamido-1-(5-phospho-D-ribosyl)imidazole-4-carboxamide from 5-amino-1-(5-phospho-D-ribosyl)imidazole-4-carboxamide (10-formyl THF route): step 1/1.</text>
</comment>
<feature type="active site" description="Proton donor" evidence="12">
    <location>
        <position position="115"/>
    </location>
</feature>
<evidence type="ECO:0000256" key="4">
    <source>
        <dbReference type="ARBA" id="ARBA00007667"/>
    </source>
</evidence>
<evidence type="ECO:0000256" key="1">
    <source>
        <dbReference type="ARBA" id="ARBA00004844"/>
    </source>
</evidence>
<dbReference type="SMART" id="SM00851">
    <property type="entry name" value="MGS"/>
    <property type="match status" value="1"/>
</dbReference>
<comment type="similarity">
    <text evidence="12">Belongs to the GART family.</text>
</comment>
<dbReference type="PROSITE" id="PS00373">
    <property type="entry name" value="GART"/>
    <property type="match status" value="1"/>
</dbReference>
<comment type="pathway">
    <text evidence="3 12">Purine metabolism; IMP biosynthesis via de novo pathway; N(2)-formyl-N(1)-(5-phospho-D-ribosyl)glycinamide from N(1)-(5-phospho-D-ribosyl)glycinamide (10-formyl THF route): step 1/1.</text>
</comment>
<name>A0A927R4I5_9ACTN</name>
<dbReference type="SUPFAM" id="SSF53927">
    <property type="entry name" value="Cytidine deaminase-like"/>
    <property type="match status" value="1"/>
</dbReference>
<keyword evidence="6 11" id="KW-0658">Purine biosynthesis</keyword>
<dbReference type="Pfam" id="PF02142">
    <property type="entry name" value="MGS"/>
    <property type="match status" value="1"/>
</dbReference>
<dbReference type="HAMAP" id="MF_01930">
    <property type="entry name" value="PurN"/>
    <property type="match status" value="1"/>
</dbReference>
<evidence type="ECO:0000256" key="11">
    <source>
        <dbReference type="HAMAP-Rule" id="MF_00139"/>
    </source>
</evidence>
<dbReference type="Gene3D" id="3.40.50.1380">
    <property type="entry name" value="Methylglyoxal synthase-like domain"/>
    <property type="match status" value="1"/>
</dbReference>